<accession>A0A8J4LKK1</accession>
<dbReference type="PROSITE" id="PS50092">
    <property type="entry name" value="TSP1"/>
    <property type="match status" value="3"/>
</dbReference>
<reference evidence="6" key="1">
    <citation type="journal article" date="2021" name="Proc. Natl. Acad. Sci. U.S.A.">
        <title>Three genomes in the algal genus Volvox reveal the fate of a haploid sex-determining region after a transition to homothallism.</title>
        <authorList>
            <person name="Yamamoto K."/>
            <person name="Hamaji T."/>
            <person name="Kawai-Toyooka H."/>
            <person name="Matsuzaki R."/>
            <person name="Takahashi F."/>
            <person name="Nishimura Y."/>
            <person name="Kawachi M."/>
            <person name="Noguchi H."/>
            <person name="Minakuchi Y."/>
            <person name="Umen J.G."/>
            <person name="Toyoda A."/>
            <person name="Nozaki H."/>
        </authorList>
    </citation>
    <scope>NUCLEOTIDE SEQUENCE</scope>
    <source>
        <strain evidence="6">NIES-3785</strain>
    </source>
</reference>
<evidence type="ECO:0000259" key="5">
    <source>
        <dbReference type="Pfam" id="PF10342"/>
    </source>
</evidence>
<organism evidence="6 7">
    <name type="scientific">Volvox reticuliferus</name>
    <dbReference type="NCBI Taxonomy" id="1737510"/>
    <lineage>
        <taxon>Eukaryota</taxon>
        <taxon>Viridiplantae</taxon>
        <taxon>Chlorophyta</taxon>
        <taxon>core chlorophytes</taxon>
        <taxon>Chlorophyceae</taxon>
        <taxon>CS clade</taxon>
        <taxon>Chlamydomonadales</taxon>
        <taxon>Volvocaceae</taxon>
        <taxon>Volvox</taxon>
    </lineage>
</organism>
<comment type="caution">
    <text evidence="6">The sequence shown here is derived from an EMBL/GenBank/DDBJ whole genome shotgun (WGS) entry which is preliminary data.</text>
</comment>
<keyword evidence="2" id="KW-0964">Secreted</keyword>
<feature type="non-terminal residue" evidence="6">
    <location>
        <position position="1"/>
    </location>
</feature>
<dbReference type="InterPro" id="IPR050439">
    <property type="entry name" value="ADAMTS_ADAMTS-like"/>
</dbReference>
<dbReference type="InterPro" id="IPR000884">
    <property type="entry name" value="TSP1_rpt"/>
</dbReference>
<dbReference type="Pfam" id="PF19030">
    <property type="entry name" value="TSP1_ADAMTS"/>
    <property type="match status" value="2"/>
</dbReference>
<dbReference type="SUPFAM" id="SSF82895">
    <property type="entry name" value="TSP-1 type 1 repeat"/>
    <property type="match status" value="2"/>
</dbReference>
<keyword evidence="4" id="KW-0677">Repeat</keyword>
<feature type="non-terminal residue" evidence="6">
    <location>
        <position position="673"/>
    </location>
</feature>
<evidence type="ECO:0000313" key="6">
    <source>
        <dbReference type="EMBL" id="GIM01200.1"/>
    </source>
</evidence>
<dbReference type="AlphaFoldDB" id="A0A8J4LKK1"/>
<dbReference type="InterPro" id="IPR018466">
    <property type="entry name" value="Kre9/Knh1-like_N"/>
</dbReference>
<dbReference type="Proteomes" id="UP000722791">
    <property type="component" value="Unassembled WGS sequence"/>
</dbReference>
<evidence type="ECO:0000256" key="2">
    <source>
        <dbReference type="ARBA" id="ARBA00022525"/>
    </source>
</evidence>
<gene>
    <name evidence="6" type="ORF">Vretimale_5997</name>
</gene>
<protein>
    <recommendedName>
        <fullName evidence="5">Yeast cell wall synthesis Kre9/Knh1-like N-terminal domain-containing protein</fullName>
    </recommendedName>
</protein>
<sequence>TQCAAVEPRLAVIRPGAAAVLVAGYVARVTWSGGSASGSVQLYLRIGDNGPLTTGLGLPTDPIPNTGIFNWIIAIGTAPGSDYRLVLHSTTDRTNIAVSAAFRIAPSLGPFTWRAEPWDPCSAPCGGGSRTRVVTCVNITADDASPANDSFCNPVTKPPTSEICSPWDCQVDCPGGDPISCPRNASNLLTGPAFPPPSSFPSPPSSTSSSCSSCSCLRRPGALGFVCGLVSLLTGEVRSCDQAPEAIGAYQECCRRNGVVCDDGCTDKAQWVEVGRSACSRQCGGGIQNRTFQCMGSYNPGCGSADEQCAQNITCPDYKCQGPDPGLLLYDCNLQPCPVYSWATGEWGACDRPCGGGSQNRSTMCSSGLINNTATSGSSNSSSSAAAWAAAPDSYCASMPRPISQRLCNPQPCPDPLLWLLTPEPGAVVRAGGAAVVNITWVGGNPYGVVTVKAALVARGLAALPVVMHNGIEGSSLQWLPVGSLGLPYAISNVGWAAWNVPAEVESGWYVLQLASFSGFASGGSTNDSSGGGATSMAIAAGPIAVQGTVSYVAIFLPWSSSALLNSTFQLSLRGTYGTATASAPLDLSLALRQGMARNAKAVTITCIDVGAPLEVGVELTPLTYPAAHVAANLTPPALPAFSVVLLNSSWSRFEAGFPHGVSAAVSGPVVSP</sequence>
<evidence type="ECO:0000256" key="3">
    <source>
        <dbReference type="ARBA" id="ARBA00022729"/>
    </source>
</evidence>
<comment type="subcellular location">
    <subcellularLocation>
        <location evidence="1">Secreted</location>
    </subcellularLocation>
</comment>
<evidence type="ECO:0000313" key="7">
    <source>
        <dbReference type="Proteomes" id="UP000722791"/>
    </source>
</evidence>
<dbReference type="Pfam" id="PF10342">
    <property type="entry name" value="Kre9_KNH"/>
    <property type="match status" value="1"/>
</dbReference>
<proteinExistence type="predicted"/>
<evidence type="ECO:0000256" key="4">
    <source>
        <dbReference type="ARBA" id="ARBA00022737"/>
    </source>
</evidence>
<dbReference type="EMBL" id="BNCQ01000008">
    <property type="protein sequence ID" value="GIM01200.1"/>
    <property type="molecule type" value="Genomic_DNA"/>
</dbReference>
<dbReference type="GO" id="GO:0005576">
    <property type="term" value="C:extracellular region"/>
    <property type="evidence" value="ECO:0007669"/>
    <property type="project" value="UniProtKB-SubCell"/>
</dbReference>
<dbReference type="SMART" id="SM00209">
    <property type="entry name" value="TSP1"/>
    <property type="match status" value="3"/>
</dbReference>
<dbReference type="FunFam" id="2.20.100.10:FF:000005">
    <property type="entry name" value="ADAM metallopeptidase with thrombospondin type 1 motif 9"/>
    <property type="match status" value="1"/>
</dbReference>
<feature type="domain" description="Yeast cell wall synthesis Kre9/Knh1-like N-terminal" evidence="5">
    <location>
        <begin position="15"/>
        <end position="104"/>
    </location>
</feature>
<dbReference type="InterPro" id="IPR036383">
    <property type="entry name" value="TSP1_rpt_sf"/>
</dbReference>
<dbReference type="PANTHER" id="PTHR13723">
    <property type="entry name" value="ADAMTS A DISINTEGRIN AND METALLOPROTEASE WITH THROMBOSPONDIN MOTIFS PROTEASE"/>
    <property type="match status" value="1"/>
</dbReference>
<evidence type="ECO:0000256" key="1">
    <source>
        <dbReference type="ARBA" id="ARBA00004613"/>
    </source>
</evidence>
<name>A0A8J4LKK1_9CHLO</name>
<keyword evidence="3" id="KW-0732">Signal</keyword>
<dbReference type="Gene3D" id="2.20.100.10">
    <property type="entry name" value="Thrombospondin type-1 (TSP1) repeat"/>
    <property type="match status" value="2"/>
</dbReference>